<gene>
    <name evidence="1" type="ORF">BROSI_A1812</name>
</gene>
<evidence type="ECO:0000313" key="2">
    <source>
        <dbReference type="Proteomes" id="UP000032309"/>
    </source>
</evidence>
<proteinExistence type="predicted"/>
<dbReference type="RefSeq" id="WP_052563359.1">
    <property type="nucleotide sequence ID" value="NZ_BAFN01000001.1"/>
</dbReference>
<organism evidence="1 2">
    <name type="scientific">Candidatus Brocadia sinica JPN1</name>
    <dbReference type="NCBI Taxonomy" id="1197129"/>
    <lineage>
        <taxon>Bacteria</taxon>
        <taxon>Pseudomonadati</taxon>
        <taxon>Planctomycetota</taxon>
        <taxon>Candidatus Brocadiia</taxon>
        <taxon>Candidatus Brocadiales</taxon>
        <taxon>Candidatus Brocadiaceae</taxon>
        <taxon>Candidatus Brocadia</taxon>
    </lineage>
</organism>
<keyword evidence="2" id="KW-1185">Reference proteome</keyword>
<evidence type="ECO:0000313" key="1">
    <source>
        <dbReference type="EMBL" id="GAN33295.1"/>
    </source>
</evidence>
<comment type="caution">
    <text evidence="1">The sequence shown here is derived from an EMBL/GenBank/DDBJ whole genome shotgun (WGS) entry which is preliminary data.</text>
</comment>
<protein>
    <submittedName>
        <fullName evidence="1">Uncharacterized protein</fullName>
    </submittedName>
</protein>
<dbReference type="Proteomes" id="UP000032309">
    <property type="component" value="Unassembled WGS sequence"/>
</dbReference>
<dbReference type="EMBL" id="BAFN01000001">
    <property type="protein sequence ID" value="GAN33295.1"/>
    <property type="molecule type" value="Genomic_DNA"/>
</dbReference>
<sequence length="132" mass="15193">MDGINPFLVRRWIYGIPAPIWLKSMDLIGKTIEEYKLKPVPIESLMAENPFTPRNIVSGEQEKARLRPWQWPGGIRIAHLHYRGDVYLLNESQWKNFSVSVIRDFQNKLANVKTVGFEQVVEISEAVDGVVT</sequence>
<name>A0ABQ0JX65_9BACT</name>
<accession>A0ABQ0JX65</accession>
<reference evidence="2" key="1">
    <citation type="journal article" date="2015" name="Genome Announc.">
        <title>Draft Genome Sequence of an Anaerobic Ammonium-Oxidizing Bacterium, "Candidatus Brocadia sinica".</title>
        <authorList>
            <person name="Oshiki M."/>
            <person name="Shinyako-Hata K."/>
            <person name="Satoh H."/>
            <person name="Okabe S."/>
        </authorList>
    </citation>
    <scope>NUCLEOTIDE SEQUENCE [LARGE SCALE GENOMIC DNA]</scope>
    <source>
        <strain evidence="2">JPN1</strain>
    </source>
</reference>